<dbReference type="STRING" id="98765.A0A2R6P0D1"/>
<dbReference type="GO" id="GO:0006032">
    <property type="term" value="P:chitin catabolic process"/>
    <property type="evidence" value="ECO:0007669"/>
    <property type="project" value="UniProtKB-KW"/>
</dbReference>
<evidence type="ECO:0000259" key="11">
    <source>
        <dbReference type="PROSITE" id="PS51910"/>
    </source>
</evidence>
<evidence type="ECO:0000256" key="2">
    <source>
        <dbReference type="ARBA" id="ARBA00022801"/>
    </source>
</evidence>
<accession>A0A2R6P0D1</accession>
<feature type="compositionally biased region" description="Low complexity" evidence="9">
    <location>
        <begin position="265"/>
        <end position="279"/>
    </location>
</feature>
<reference evidence="12 13" key="1">
    <citation type="submission" date="2018-02" db="EMBL/GenBank/DDBJ databases">
        <title>Genome sequence of the basidiomycete white-rot fungus Phlebia centrifuga.</title>
        <authorList>
            <person name="Granchi Z."/>
            <person name="Peng M."/>
            <person name="de Vries R.P."/>
            <person name="Hilden K."/>
            <person name="Makela M.R."/>
            <person name="Grigoriev I."/>
            <person name="Riley R."/>
        </authorList>
    </citation>
    <scope>NUCLEOTIDE SEQUENCE [LARGE SCALE GENOMIC DNA]</scope>
    <source>
        <strain evidence="12 13">FBCC195</strain>
    </source>
</reference>
<dbReference type="InterPro" id="IPR017853">
    <property type="entry name" value="GH"/>
</dbReference>
<dbReference type="InterPro" id="IPR001579">
    <property type="entry name" value="Glyco_hydro_18_chit_AS"/>
</dbReference>
<dbReference type="Gene3D" id="3.20.20.80">
    <property type="entry name" value="Glycosidases"/>
    <property type="match status" value="1"/>
</dbReference>
<evidence type="ECO:0000256" key="6">
    <source>
        <dbReference type="ARBA" id="ARBA00023326"/>
    </source>
</evidence>
<dbReference type="InterPro" id="IPR011583">
    <property type="entry name" value="Chitinase_II/V-like_cat"/>
</dbReference>
<evidence type="ECO:0000256" key="5">
    <source>
        <dbReference type="ARBA" id="ARBA00023295"/>
    </source>
</evidence>
<comment type="caution">
    <text evidence="12">The sequence shown here is derived from an EMBL/GenBank/DDBJ whole genome shotgun (WGS) entry which is preliminary data.</text>
</comment>
<keyword evidence="2 7" id="KW-0378">Hydrolase</keyword>
<dbReference type="AlphaFoldDB" id="A0A2R6P0D1"/>
<dbReference type="GO" id="GO:0005576">
    <property type="term" value="C:extracellular region"/>
    <property type="evidence" value="ECO:0007669"/>
    <property type="project" value="TreeGrafter"/>
</dbReference>
<comment type="catalytic activity">
    <reaction evidence="1">
        <text>Random endo-hydrolysis of N-acetyl-beta-D-glucosaminide (1-&gt;4)-beta-linkages in chitin and chitodextrins.</text>
        <dbReference type="EC" id="3.2.1.14"/>
    </reaction>
</comment>
<feature type="chain" id="PRO_5015307080" description="GH18 domain-containing protein" evidence="10">
    <location>
        <begin position="24"/>
        <end position="314"/>
    </location>
</feature>
<evidence type="ECO:0000256" key="3">
    <source>
        <dbReference type="ARBA" id="ARBA00023024"/>
    </source>
</evidence>
<evidence type="ECO:0000256" key="7">
    <source>
        <dbReference type="RuleBase" id="RU000489"/>
    </source>
</evidence>
<dbReference type="InterPro" id="IPR050314">
    <property type="entry name" value="Glycosyl_Hydrlase_18"/>
</dbReference>
<dbReference type="Pfam" id="PF00704">
    <property type="entry name" value="Glyco_hydro_18"/>
    <property type="match status" value="1"/>
</dbReference>
<dbReference type="GO" id="GO:0008843">
    <property type="term" value="F:endochitinase activity"/>
    <property type="evidence" value="ECO:0007669"/>
    <property type="project" value="UniProtKB-EC"/>
</dbReference>
<dbReference type="SMART" id="SM00636">
    <property type="entry name" value="Glyco_18"/>
    <property type="match status" value="1"/>
</dbReference>
<name>A0A2R6P0D1_9APHY</name>
<dbReference type="Proteomes" id="UP000186601">
    <property type="component" value="Unassembled WGS sequence"/>
</dbReference>
<dbReference type="SUPFAM" id="SSF51445">
    <property type="entry name" value="(Trans)glycosidases"/>
    <property type="match status" value="1"/>
</dbReference>
<keyword evidence="3" id="KW-0146">Chitin degradation</keyword>
<evidence type="ECO:0000256" key="1">
    <source>
        <dbReference type="ARBA" id="ARBA00000822"/>
    </source>
</evidence>
<organism evidence="12 13">
    <name type="scientific">Hermanssonia centrifuga</name>
    <dbReference type="NCBI Taxonomy" id="98765"/>
    <lineage>
        <taxon>Eukaryota</taxon>
        <taxon>Fungi</taxon>
        <taxon>Dikarya</taxon>
        <taxon>Basidiomycota</taxon>
        <taxon>Agaricomycotina</taxon>
        <taxon>Agaricomycetes</taxon>
        <taxon>Polyporales</taxon>
        <taxon>Meruliaceae</taxon>
        <taxon>Hermanssonia</taxon>
    </lineage>
</organism>
<evidence type="ECO:0000256" key="9">
    <source>
        <dbReference type="SAM" id="MobiDB-lite"/>
    </source>
</evidence>
<dbReference type="InterPro" id="IPR001223">
    <property type="entry name" value="Glyco_hydro18_cat"/>
</dbReference>
<dbReference type="PANTHER" id="PTHR11177:SF317">
    <property type="entry name" value="CHITINASE 12-RELATED"/>
    <property type="match status" value="1"/>
</dbReference>
<keyword evidence="10" id="KW-0732">Signal</keyword>
<keyword evidence="6" id="KW-0624">Polysaccharide degradation</keyword>
<keyword evidence="13" id="KW-1185">Reference proteome</keyword>
<dbReference type="EMBL" id="MLYV02000600">
    <property type="protein sequence ID" value="PSR82086.1"/>
    <property type="molecule type" value="Genomic_DNA"/>
</dbReference>
<evidence type="ECO:0000256" key="8">
    <source>
        <dbReference type="RuleBase" id="RU004453"/>
    </source>
</evidence>
<dbReference type="GO" id="GO:0000272">
    <property type="term" value="P:polysaccharide catabolic process"/>
    <property type="evidence" value="ECO:0007669"/>
    <property type="project" value="UniProtKB-KW"/>
</dbReference>
<evidence type="ECO:0000256" key="4">
    <source>
        <dbReference type="ARBA" id="ARBA00023277"/>
    </source>
</evidence>
<proteinExistence type="inferred from homology"/>
<evidence type="ECO:0000313" key="13">
    <source>
        <dbReference type="Proteomes" id="UP000186601"/>
    </source>
</evidence>
<keyword evidence="4" id="KW-0119">Carbohydrate metabolism</keyword>
<feature type="region of interest" description="Disordered" evidence="9">
    <location>
        <begin position="263"/>
        <end position="282"/>
    </location>
</feature>
<feature type="signal peptide" evidence="10">
    <location>
        <begin position="1"/>
        <end position="23"/>
    </location>
</feature>
<dbReference type="PROSITE" id="PS51910">
    <property type="entry name" value="GH18_2"/>
    <property type="match status" value="1"/>
</dbReference>
<dbReference type="OrthoDB" id="76388at2759"/>
<sequence length="314" mass="33781">MFSLRHGLVLAIAIFTTILAANATQVMHKPANFMDAPHKFETGNATPRVIHKRGGAKAQIAYFTNWGIYGANFQPTDIVPGPLTHVLYAFADVSPDTGVISLTDSYADEQKHFPGDSWDETGNNLYGCLKQLYLLKMAHRNFKVSLSVGGWTYSQSGHFDFVTDATKRATFVSSALQLIEDYGFDGLDLDFEYPSSTAQGQGFADLLTSLRSSFDTYAAGKGDTTPYLLTAFRYMDVPSKIPMASAPLIMAYPNSKWDNIRSNMGTIGSPTSSSSTSAPTGGGTGQCAGIGAWSSASIYTDGMTAVYGEKLSAL</sequence>
<protein>
    <recommendedName>
        <fullName evidence="11">GH18 domain-containing protein</fullName>
    </recommendedName>
</protein>
<feature type="domain" description="GH18" evidence="11">
    <location>
        <begin position="57"/>
        <end position="314"/>
    </location>
</feature>
<dbReference type="PROSITE" id="PS01095">
    <property type="entry name" value="GH18_1"/>
    <property type="match status" value="1"/>
</dbReference>
<dbReference type="GO" id="GO:0008061">
    <property type="term" value="F:chitin binding"/>
    <property type="evidence" value="ECO:0007669"/>
    <property type="project" value="InterPro"/>
</dbReference>
<evidence type="ECO:0000256" key="10">
    <source>
        <dbReference type="SAM" id="SignalP"/>
    </source>
</evidence>
<evidence type="ECO:0000313" key="12">
    <source>
        <dbReference type="EMBL" id="PSR82086.1"/>
    </source>
</evidence>
<keyword evidence="5 7" id="KW-0326">Glycosidase</keyword>
<gene>
    <name evidence="12" type="ORF">PHLCEN_2v6156</name>
</gene>
<dbReference type="PANTHER" id="PTHR11177">
    <property type="entry name" value="CHITINASE"/>
    <property type="match status" value="1"/>
</dbReference>
<comment type="similarity">
    <text evidence="8">Belongs to the glycosyl hydrolase 18 family.</text>
</comment>